<gene>
    <name evidence="1" type="ORF">WDS16_10470</name>
</gene>
<accession>A0ABZ2PP43</accession>
<evidence type="ECO:0000313" key="1">
    <source>
        <dbReference type="EMBL" id="WXG70870.1"/>
    </source>
</evidence>
<sequence>MPETSESAKHDFASDRLVVSKCAECGRSYADDVHHPDFDPMTAKF</sequence>
<name>A0ABZ2PP43_9NOCA</name>
<evidence type="ECO:0000313" key="2">
    <source>
        <dbReference type="Proteomes" id="UP001432000"/>
    </source>
</evidence>
<reference evidence="1 2" key="1">
    <citation type="submission" date="2024-03" db="EMBL/GenBank/DDBJ databases">
        <title>Natural products discovery in diverse microorganisms through a two-stage MS feature dereplication strategy.</title>
        <authorList>
            <person name="Zhang R."/>
        </authorList>
    </citation>
    <scope>NUCLEOTIDE SEQUENCE [LARGE SCALE GENOMIC DNA]</scope>
    <source>
        <strain evidence="1 2">18930</strain>
    </source>
</reference>
<dbReference type="RefSeq" id="WP_338892551.1">
    <property type="nucleotide sequence ID" value="NZ_CP147846.1"/>
</dbReference>
<protein>
    <submittedName>
        <fullName evidence="1">Uncharacterized protein</fullName>
    </submittedName>
</protein>
<dbReference type="Proteomes" id="UP001432000">
    <property type="component" value="Chromosome"/>
</dbReference>
<organism evidence="1 2">
    <name type="scientific">Rhodococcus sovatensis</name>
    <dbReference type="NCBI Taxonomy" id="1805840"/>
    <lineage>
        <taxon>Bacteria</taxon>
        <taxon>Bacillati</taxon>
        <taxon>Actinomycetota</taxon>
        <taxon>Actinomycetes</taxon>
        <taxon>Mycobacteriales</taxon>
        <taxon>Nocardiaceae</taxon>
        <taxon>Rhodococcus</taxon>
    </lineage>
</organism>
<proteinExistence type="predicted"/>
<dbReference type="EMBL" id="CP147846">
    <property type="protein sequence ID" value="WXG70870.1"/>
    <property type="molecule type" value="Genomic_DNA"/>
</dbReference>
<keyword evidence="2" id="KW-1185">Reference proteome</keyword>